<dbReference type="Gene3D" id="3.30.420.180">
    <property type="entry name" value="CobE/GbiG C-terminal domain"/>
    <property type="match status" value="1"/>
</dbReference>
<dbReference type="Gene3D" id="3.30.950.10">
    <property type="entry name" value="Methyltransferase, Cobalt-precorrin-4 Transmethylase, Domain 2"/>
    <property type="match status" value="1"/>
</dbReference>
<protein>
    <recommendedName>
        <fullName evidence="11">Precorrin-6Y C5,15-methyltransferase (Decarboxylating)</fullName>
    </recommendedName>
</protein>
<dbReference type="InterPro" id="IPR036518">
    <property type="entry name" value="CobE/GbiG_C_sf"/>
</dbReference>
<dbReference type="SUPFAM" id="SSF53790">
    <property type="entry name" value="Tetrapyrrole methylase"/>
    <property type="match status" value="1"/>
</dbReference>
<feature type="compositionally biased region" description="Pro residues" evidence="6">
    <location>
        <begin position="77"/>
        <end position="89"/>
    </location>
</feature>
<dbReference type="InterPro" id="IPR014008">
    <property type="entry name" value="Cbl_synth_MTase_CbiT"/>
</dbReference>
<dbReference type="InterPro" id="IPR029063">
    <property type="entry name" value="SAM-dependent_MTases_sf"/>
</dbReference>
<evidence type="ECO:0000259" key="8">
    <source>
        <dbReference type="Pfam" id="PF01890"/>
    </source>
</evidence>
<dbReference type="PANTHER" id="PTHR43182:SF1">
    <property type="entry name" value="COBALT-PRECORRIN-7 C(5)-METHYLTRANSFERASE"/>
    <property type="match status" value="1"/>
</dbReference>
<dbReference type="InterPro" id="IPR002750">
    <property type="entry name" value="CobE/GbiG_C"/>
</dbReference>
<dbReference type="CDD" id="cd02440">
    <property type="entry name" value="AdoMet_MTases"/>
    <property type="match status" value="1"/>
</dbReference>
<dbReference type="InterPro" id="IPR050714">
    <property type="entry name" value="Cobalamin_biosynth_MTase"/>
</dbReference>
<dbReference type="SUPFAM" id="SSF159664">
    <property type="entry name" value="CobE/GbiG C-terminal domain-like"/>
    <property type="match status" value="1"/>
</dbReference>
<evidence type="ECO:0000256" key="1">
    <source>
        <dbReference type="ARBA" id="ARBA00004953"/>
    </source>
</evidence>
<keyword evidence="10" id="KW-1185">Reference proteome</keyword>
<evidence type="ECO:0000256" key="4">
    <source>
        <dbReference type="ARBA" id="ARBA00022679"/>
    </source>
</evidence>
<name>A0ABN2A8Y5_9ACTN</name>
<proteinExistence type="predicted"/>
<dbReference type="Gene3D" id="3.40.1010.10">
    <property type="entry name" value="Cobalt-precorrin-4 Transmethylase, Domain 1"/>
    <property type="match status" value="1"/>
</dbReference>
<evidence type="ECO:0000313" key="10">
    <source>
        <dbReference type="Proteomes" id="UP001501470"/>
    </source>
</evidence>
<keyword evidence="3" id="KW-0489">Methyltransferase</keyword>
<reference evidence="9 10" key="1">
    <citation type="journal article" date="2019" name="Int. J. Syst. Evol. Microbiol.">
        <title>The Global Catalogue of Microorganisms (GCM) 10K type strain sequencing project: providing services to taxonomists for standard genome sequencing and annotation.</title>
        <authorList>
            <consortium name="The Broad Institute Genomics Platform"/>
            <consortium name="The Broad Institute Genome Sequencing Center for Infectious Disease"/>
            <person name="Wu L."/>
            <person name="Ma J."/>
        </authorList>
    </citation>
    <scope>NUCLEOTIDE SEQUENCE [LARGE SCALE GENOMIC DNA]</scope>
    <source>
        <strain evidence="9 10">JCM 15933</strain>
    </source>
</reference>
<evidence type="ECO:0000256" key="6">
    <source>
        <dbReference type="SAM" id="MobiDB-lite"/>
    </source>
</evidence>
<feature type="compositionally biased region" description="Low complexity" evidence="6">
    <location>
        <begin position="90"/>
        <end position="150"/>
    </location>
</feature>
<dbReference type="Proteomes" id="UP001501470">
    <property type="component" value="Unassembled WGS sequence"/>
</dbReference>
<evidence type="ECO:0008006" key="11">
    <source>
        <dbReference type="Google" id="ProtNLM"/>
    </source>
</evidence>
<dbReference type="CDD" id="cd11644">
    <property type="entry name" value="Precorrin-6Y-MT"/>
    <property type="match status" value="1"/>
</dbReference>
<dbReference type="InterPro" id="IPR014777">
    <property type="entry name" value="4pyrrole_Mease_sub1"/>
</dbReference>
<dbReference type="Gene3D" id="3.40.50.150">
    <property type="entry name" value="Vaccinia Virus protein VP39"/>
    <property type="match status" value="1"/>
</dbReference>
<dbReference type="InterPro" id="IPR000878">
    <property type="entry name" value="4pyrrol_Mease"/>
</dbReference>
<keyword evidence="4" id="KW-0808">Transferase</keyword>
<feature type="region of interest" description="Disordered" evidence="6">
    <location>
        <begin position="63"/>
        <end position="166"/>
    </location>
</feature>
<evidence type="ECO:0000256" key="5">
    <source>
        <dbReference type="ARBA" id="ARBA00022691"/>
    </source>
</evidence>
<dbReference type="EMBL" id="BAAAQD010000005">
    <property type="protein sequence ID" value="GAA1513553.1"/>
    <property type="molecule type" value="Genomic_DNA"/>
</dbReference>
<dbReference type="Pfam" id="PF00590">
    <property type="entry name" value="TP_methylase"/>
    <property type="match status" value="1"/>
</dbReference>
<dbReference type="InterPro" id="IPR035996">
    <property type="entry name" value="4pyrrol_Methylase_sf"/>
</dbReference>
<evidence type="ECO:0000256" key="2">
    <source>
        <dbReference type="ARBA" id="ARBA00022573"/>
    </source>
</evidence>
<dbReference type="NCBIfam" id="TIGR02467">
    <property type="entry name" value="CbiE"/>
    <property type="match status" value="1"/>
</dbReference>
<dbReference type="NCBIfam" id="TIGR02469">
    <property type="entry name" value="CbiT"/>
    <property type="match status" value="1"/>
</dbReference>
<dbReference type="InterPro" id="IPR012818">
    <property type="entry name" value="CbiE"/>
</dbReference>
<evidence type="ECO:0000259" key="7">
    <source>
        <dbReference type="Pfam" id="PF00590"/>
    </source>
</evidence>
<feature type="domain" description="CobE/GbiG C-terminal" evidence="8">
    <location>
        <begin position="4"/>
        <end position="66"/>
    </location>
</feature>
<dbReference type="InterPro" id="IPR014776">
    <property type="entry name" value="4pyrrole_Mease_sub2"/>
</dbReference>
<keyword evidence="2" id="KW-0169">Cobalamin biosynthesis</keyword>
<comment type="caution">
    <text evidence="9">The sequence shown here is derived from an EMBL/GenBank/DDBJ whole genome shotgun (WGS) entry which is preliminary data.</text>
</comment>
<accession>A0ABN2A8Y5</accession>
<dbReference type="SUPFAM" id="SSF53335">
    <property type="entry name" value="S-adenosyl-L-methionine-dependent methyltransferases"/>
    <property type="match status" value="1"/>
</dbReference>
<dbReference type="PANTHER" id="PTHR43182">
    <property type="entry name" value="COBALT-PRECORRIN-6B C(15)-METHYLTRANSFERASE (DECARBOXYLATING)"/>
    <property type="match status" value="1"/>
</dbReference>
<gene>
    <name evidence="9" type="ORF">GCM10009827_030190</name>
</gene>
<comment type="pathway">
    <text evidence="1">Cofactor biosynthesis; adenosylcobalamin biosynthesis.</text>
</comment>
<organism evidence="9 10">
    <name type="scientific">Dactylosporangium maewongense</name>
    <dbReference type="NCBI Taxonomy" id="634393"/>
    <lineage>
        <taxon>Bacteria</taxon>
        <taxon>Bacillati</taxon>
        <taxon>Actinomycetota</taxon>
        <taxon>Actinomycetes</taxon>
        <taxon>Micromonosporales</taxon>
        <taxon>Micromonosporaceae</taxon>
        <taxon>Dactylosporangium</taxon>
    </lineage>
</organism>
<sequence>MLALSTVDTRAGLAEELASRHGWEVVTHPASALAAVEVPNPSPRVAAHTGTPSVAESAALLTARTAASKPLPGRSTAPPPAGSTAPPPAGSAAPPSAGSAAPPSAGSAAPPSAGSTASPPAGSTASPPAGSTAPPPAGSAASALAGSAATVPGRPDVPPPAQTLVTTTSLDGPAVLVVARRSSAVATLAVAAVAPEVTVVGIGADGLESVSPAGRAAIAEATVVFGSGRQLDLAAVTAKRVEWPSPLVPALPRLLAEHHADRVVVLASGDPTYYGIGSTLVRLLGAAHVHVVPHPSSVSLACARLGWAQDDVEVVSAVGRSVDALRRVLHNGRRVLVLSSGTATPPSVAAILAETGFGDSTVTVLESLGGPDERIHHDVTAAGPLNVVAVDCRGSGAALTPGLADDTYSSDGQLTKREIRAVTLAALGPRPGELLWDVGAGSGSIAIEWLRAHRSCRAVAVERDPVRAERVTANARTLGVPHLSTVVGAAPGALDGLAPSEAAPDAVFIGGGFTAAGVFERCWSALRPGGRLVVNAVTVASERLVAELHETHGGSLTRIAVQRAAPVGGFLAWRPMMPVTQWVVWK</sequence>
<feature type="domain" description="Tetrapyrrole methylase" evidence="7">
    <location>
        <begin position="197"/>
        <end position="377"/>
    </location>
</feature>
<evidence type="ECO:0000256" key="3">
    <source>
        <dbReference type="ARBA" id="ARBA00022603"/>
    </source>
</evidence>
<keyword evidence="5" id="KW-0949">S-adenosyl-L-methionine</keyword>
<evidence type="ECO:0000313" key="9">
    <source>
        <dbReference type="EMBL" id="GAA1513553.1"/>
    </source>
</evidence>
<dbReference type="Pfam" id="PF01890">
    <property type="entry name" value="CbiG_C"/>
    <property type="match status" value="1"/>
</dbReference>